<proteinExistence type="predicted"/>
<organism evidence="1 2">
    <name type="scientific">Diversispora epigaea</name>
    <dbReference type="NCBI Taxonomy" id="1348612"/>
    <lineage>
        <taxon>Eukaryota</taxon>
        <taxon>Fungi</taxon>
        <taxon>Fungi incertae sedis</taxon>
        <taxon>Mucoromycota</taxon>
        <taxon>Glomeromycotina</taxon>
        <taxon>Glomeromycetes</taxon>
        <taxon>Diversisporales</taxon>
        <taxon>Diversisporaceae</taxon>
        <taxon>Diversispora</taxon>
    </lineage>
</organism>
<dbReference type="AlphaFoldDB" id="A0A397ITS1"/>
<dbReference type="GO" id="GO:0006355">
    <property type="term" value="P:regulation of DNA-templated transcription"/>
    <property type="evidence" value="ECO:0007669"/>
    <property type="project" value="InterPro"/>
</dbReference>
<sequence length="332" mass="39158">MEANNASQQETEHEIEIPTVNILDSELEGLDSTKYPSLINPTELSIGSRFNSWEIAKHYLKEYGRQKRFVVNRYRVEFYKCQSENSVRIVKKRTFSCEYSRKYKPIKSKPIEQQRNKGSKKTDCKWHVNLSKPEAQVVICKIIIMEANNASQQETEHEIEIPTVNILDSELEGLDSTKYPSLINPTELSIGSRFNSWEIAKHYLKEYGRQKRFVVNRYRVEFYKCQSENSVRIVKKRTFSCEYSRKYKPIKSKPIEQQRNKGSKKTDCKWHVNLSKPEGSDFVHITFMHLEHNHKILIDNARFATTFRKFDQFIVNKIERAVVYGRCDAYTT</sequence>
<dbReference type="InterPro" id="IPR031052">
    <property type="entry name" value="FHY3/FAR1"/>
</dbReference>
<gene>
    <name evidence="1" type="ORF">Glove_165g179</name>
</gene>
<dbReference type="PANTHER" id="PTHR31669">
    <property type="entry name" value="PROTEIN FAR1-RELATED SEQUENCE 10-RELATED"/>
    <property type="match status" value="1"/>
</dbReference>
<comment type="caution">
    <text evidence="1">The sequence shown here is derived from an EMBL/GenBank/DDBJ whole genome shotgun (WGS) entry which is preliminary data.</text>
</comment>
<name>A0A397ITS1_9GLOM</name>
<dbReference type="Proteomes" id="UP000266861">
    <property type="component" value="Unassembled WGS sequence"/>
</dbReference>
<accession>A0A397ITS1</accession>
<evidence type="ECO:0000313" key="1">
    <source>
        <dbReference type="EMBL" id="RHZ78397.1"/>
    </source>
</evidence>
<dbReference type="STRING" id="1348612.A0A397ITS1"/>
<dbReference type="OrthoDB" id="2430494at2759"/>
<reference evidence="1 2" key="1">
    <citation type="submission" date="2018-08" db="EMBL/GenBank/DDBJ databases">
        <title>Genome and evolution of the arbuscular mycorrhizal fungus Diversispora epigaea (formerly Glomus versiforme) and its bacterial endosymbionts.</title>
        <authorList>
            <person name="Sun X."/>
            <person name="Fei Z."/>
            <person name="Harrison M."/>
        </authorList>
    </citation>
    <scope>NUCLEOTIDE SEQUENCE [LARGE SCALE GENOMIC DNA]</scope>
    <source>
        <strain evidence="1 2">IT104</strain>
    </source>
</reference>
<keyword evidence="2" id="KW-1185">Reference proteome</keyword>
<protein>
    <recommendedName>
        <fullName evidence="3">FAR1 domain-containing protein</fullName>
    </recommendedName>
</protein>
<evidence type="ECO:0008006" key="3">
    <source>
        <dbReference type="Google" id="ProtNLM"/>
    </source>
</evidence>
<dbReference type="PANTHER" id="PTHR31669:SF251">
    <property type="entry name" value="PROTEIN FAR1-RELATED SEQUENCE"/>
    <property type="match status" value="1"/>
</dbReference>
<evidence type="ECO:0000313" key="2">
    <source>
        <dbReference type="Proteomes" id="UP000266861"/>
    </source>
</evidence>
<dbReference type="EMBL" id="PQFF01000155">
    <property type="protein sequence ID" value="RHZ78397.1"/>
    <property type="molecule type" value="Genomic_DNA"/>
</dbReference>